<dbReference type="EMBL" id="BBYR01000038">
    <property type="protein sequence ID" value="GAP36705.1"/>
    <property type="molecule type" value="Genomic_DNA"/>
</dbReference>
<evidence type="ECO:0000256" key="6">
    <source>
        <dbReference type="SAM" id="MobiDB-lite"/>
    </source>
</evidence>
<gene>
    <name evidence="9" type="ORF">ISF6_2545</name>
</gene>
<dbReference type="InterPro" id="IPR013325">
    <property type="entry name" value="RNA_pol_sigma_r2"/>
</dbReference>
<reference evidence="10" key="1">
    <citation type="submission" date="2015-07" db="EMBL/GenBank/DDBJ databases">
        <title>Discovery of a poly(ethylene terephthalate assimilation.</title>
        <authorList>
            <person name="Yoshida S."/>
            <person name="Hiraga K."/>
            <person name="Takehana T."/>
            <person name="Taniguchi I."/>
            <person name="Yamaji H."/>
            <person name="Maeda Y."/>
            <person name="Toyohara K."/>
            <person name="Miyamoto K."/>
            <person name="Kimura Y."/>
            <person name="Oda K."/>
        </authorList>
    </citation>
    <scope>NUCLEOTIDE SEQUENCE [LARGE SCALE GENOMIC DNA]</scope>
    <source>
        <strain evidence="10">NBRC 110686 / TISTR 2288 / 201-F6</strain>
    </source>
</reference>
<dbReference type="InterPro" id="IPR036388">
    <property type="entry name" value="WH-like_DNA-bd_sf"/>
</dbReference>
<dbReference type="GO" id="GO:0016987">
    <property type="term" value="F:sigma factor activity"/>
    <property type="evidence" value="ECO:0007669"/>
    <property type="project" value="UniProtKB-KW"/>
</dbReference>
<keyword evidence="2" id="KW-0805">Transcription regulation</keyword>
<dbReference type="AlphaFoldDB" id="A0A0K8P3E4"/>
<evidence type="ECO:0000259" key="8">
    <source>
        <dbReference type="Pfam" id="PF08281"/>
    </source>
</evidence>
<dbReference type="GO" id="GO:0003677">
    <property type="term" value="F:DNA binding"/>
    <property type="evidence" value="ECO:0007669"/>
    <property type="project" value="UniProtKB-KW"/>
</dbReference>
<dbReference type="SUPFAM" id="SSF88659">
    <property type="entry name" value="Sigma3 and sigma4 domains of RNA polymerase sigma factors"/>
    <property type="match status" value="1"/>
</dbReference>
<comment type="similarity">
    <text evidence="1">Belongs to the sigma-70 factor family. ECF subfamily.</text>
</comment>
<dbReference type="STRING" id="1547922.ISF6_2545"/>
<dbReference type="PANTHER" id="PTHR43133">
    <property type="entry name" value="RNA POLYMERASE ECF-TYPE SIGMA FACTO"/>
    <property type="match status" value="1"/>
</dbReference>
<dbReference type="Gene3D" id="1.10.1740.10">
    <property type="match status" value="1"/>
</dbReference>
<dbReference type="Proteomes" id="UP000037660">
    <property type="component" value="Unassembled WGS sequence"/>
</dbReference>
<dbReference type="NCBIfam" id="TIGR02937">
    <property type="entry name" value="sigma70-ECF"/>
    <property type="match status" value="1"/>
</dbReference>
<comment type="caution">
    <text evidence="9">The sequence shown here is derived from an EMBL/GenBank/DDBJ whole genome shotgun (WGS) entry which is preliminary data.</text>
</comment>
<evidence type="ECO:0000256" key="2">
    <source>
        <dbReference type="ARBA" id="ARBA00023015"/>
    </source>
</evidence>
<sequence>MRFPPWTDRPRPAEPDDAALAAALARGDAQALDRLYRREAAAVYRYALAMCGNPAWSADATQEAFVALAARPAGYDPARGPLGAYLCGIARHVLRAQWRQRVPADAPPDDDADEDAGPAGAAQAPAGSPEGLLVRHQAVDALWAALRGLPWAQREAVVLVDLQERPYQEAADIAGIALNTLRTRLHRARARLAERLADRQGDLG</sequence>
<dbReference type="InterPro" id="IPR007627">
    <property type="entry name" value="RNA_pol_sigma70_r2"/>
</dbReference>
<feature type="region of interest" description="Disordered" evidence="6">
    <location>
        <begin position="102"/>
        <end position="129"/>
    </location>
</feature>
<feature type="domain" description="RNA polymerase sigma-70 region 2" evidence="7">
    <location>
        <begin position="35"/>
        <end position="101"/>
    </location>
</feature>
<keyword evidence="10" id="KW-1185">Reference proteome</keyword>
<proteinExistence type="inferred from homology"/>
<dbReference type="GO" id="GO:0006352">
    <property type="term" value="P:DNA-templated transcription initiation"/>
    <property type="evidence" value="ECO:0007669"/>
    <property type="project" value="InterPro"/>
</dbReference>
<dbReference type="CDD" id="cd06171">
    <property type="entry name" value="Sigma70_r4"/>
    <property type="match status" value="1"/>
</dbReference>
<evidence type="ECO:0000313" key="10">
    <source>
        <dbReference type="Proteomes" id="UP000037660"/>
    </source>
</evidence>
<dbReference type="InterPro" id="IPR014284">
    <property type="entry name" value="RNA_pol_sigma-70_dom"/>
</dbReference>
<dbReference type="Gene3D" id="1.10.10.10">
    <property type="entry name" value="Winged helix-like DNA-binding domain superfamily/Winged helix DNA-binding domain"/>
    <property type="match status" value="1"/>
</dbReference>
<dbReference type="RefSeq" id="WP_197284659.1">
    <property type="nucleotide sequence ID" value="NZ_BBYR01000038.1"/>
</dbReference>
<organism evidence="9 10">
    <name type="scientific">Piscinibacter sakaiensis</name>
    <name type="common">Ideonella sakaiensis</name>
    <dbReference type="NCBI Taxonomy" id="1547922"/>
    <lineage>
        <taxon>Bacteria</taxon>
        <taxon>Pseudomonadati</taxon>
        <taxon>Pseudomonadota</taxon>
        <taxon>Betaproteobacteria</taxon>
        <taxon>Burkholderiales</taxon>
        <taxon>Sphaerotilaceae</taxon>
        <taxon>Piscinibacter</taxon>
    </lineage>
</organism>
<evidence type="ECO:0000256" key="3">
    <source>
        <dbReference type="ARBA" id="ARBA00023082"/>
    </source>
</evidence>
<name>A0A0K8P3E4_PISS1</name>
<dbReference type="Pfam" id="PF04542">
    <property type="entry name" value="Sigma70_r2"/>
    <property type="match status" value="1"/>
</dbReference>
<dbReference type="InterPro" id="IPR013324">
    <property type="entry name" value="RNA_pol_sigma_r3/r4-like"/>
</dbReference>
<dbReference type="Pfam" id="PF08281">
    <property type="entry name" value="Sigma70_r4_2"/>
    <property type="match status" value="1"/>
</dbReference>
<keyword evidence="3" id="KW-0731">Sigma factor</keyword>
<protein>
    <submittedName>
        <fullName evidence="9">RNA polymerase sigma-54 factor RpoN</fullName>
    </submittedName>
</protein>
<keyword evidence="4" id="KW-0238">DNA-binding</keyword>
<reference evidence="9 10" key="2">
    <citation type="journal article" date="2016" name="Science">
        <title>A bacterium that degrades and assimilates poly(ethylene terephthalate).</title>
        <authorList>
            <person name="Yoshida S."/>
            <person name="Hiraga K."/>
            <person name="Takehana T."/>
            <person name="Taniguchi I."/>
            <person name="Yamaji H."/>
            <person name="Maeda Y."/>
            <person name="Toyohara K."/>
            <person name="Miyamoto K."/>
            <person name="Kimura Y."/>
            <person name="Oda K."/>
        </authorList>
    </citation>
    <scope>NUCLEOTIDE SEQUENCE [LARGE SCALE GENOMIC DNA]</scope>
    <source>
        <strain evidence="10">NBRC 110686 / TISTR 2288 / 201-F6</strain>
    </source>
</reference>
<evidence type="ECO:0000256" key="4">
    <source>
        <dbReference type="ARBA" id="ARBA00023125"/>
    </source>
</evidence>
<dbReference type="PANTHER" id="PTHR43133:SF8">
    <property type="entry name" value="RNA POLYMERASE SIGMA FACTOR HI_1459-RELATED"/>
    <property type="match status" value="1"/>
</dbReference>
<dbReference type="SUPFAM" id="SSF88946">
    <property type="entry name" value="Sigma2 domain of RNA polymerase sigma factors"/>
    <property type="match status" value="1"/>
</dbReference>
<evidence type="ECO:0000259" key="7">
    <source>
        <dbReference type="Pfam" id="PF04542"/>
    </source>
</evidence>
<accession>A0A0K8P3E4</accession>
<keyword evidence="5" id="KW-0804">Transcription</keyword>
<dbReference type="InterPro" id="IPR039425">
    <property type="entry name" value="RNA_pol_sigma-70-like"/>
</dbReference>
<evidence type="ECO:0000256" key="1">
    <source>
        <dbReference type="ARBA" id="ARBA00010641"/>
    </source>
</evidence>
<feature type="compositionally biased region" description="Acidic residues" evidence="6">
    <location>
        <begin position="107"/>
        <end position="116"/>
    </location>
</feature>
<evidence type="ECO:0000256" key="5">
    <source>
        <dbReference type="ARBA" id="ARBA00023163"/>
    </source>
</evidence>
<dbReference type="InterPro" id="IPR013249">
    <property type="entry name" value="RNA_pol_sigma70_r4_t2"/>
</dbReference>
<feature type="domain" description="RNA polymerase sigma factor 70 region 4 type 2" evidence="8">
    <location>
        <begin position="141"/>
        <end position="192"/>
    </location>
</feature>
<feature type="compositionally biased region" description="Low complexity" evidence="6">
    <location>
        <begin position="117"/>
        <end position="129"/>
    </location>
</feature>
<evidence type="ECO:0000313" key="9">
    <source>
        <dbReference type="EMBL" id="GAP36705.1"/>
    </source>
</evidence>